<reference evidence="1" key="2">
    <citation type="submission" date="2020-09" db="EMBL/GenBank/DDBJ databases">
        <authorList>
            <person name="Sun Q."/>
            <person name="Kim S."/>
        </authorList>
    </citation>
    <scope>NUCLEOTIDE SEQUENCE</scope>
    <source>
        <strain evidence="1">KCTC 42651</strain>
    </source>
</reference>
<keyword evidence="2" id="KW-1185">Reference proteome</keyword>
<gene>
    <name evidence="1" type="ORF">GCM10017083_51590</name>
</gene>
<protein>
    <recommendedName>
        <fullName evidence="3">PAS domain-containing protein</fullName>
    </recommendedName>
</protein>
<organism evidence="1 2">
    <name type="scientific">Thalassobaculum fulvum</name>
    <dbReference type="NCBI Taxonomy" id="1633335"/>
    <lineage>
        <taxon>Bacteria</taxon>
        <taxon>Pseudomonadati</taxon>
        <taxon>Pseudomonadota</taxon>
        <taxon>Alphaproteobacteria</taxon>
        <taxon>Rhodospirillales</taxon>
        <taxon>Thalassobaculaceae</taxon>
        <taxon>Thalassobaculum</taxon>
    </lineage>
</organism>
<evidence type="ECO:0000313" key="2">
    <source>
        <dbReference type="Proteomes" id="UP000630353"/>
    </source>
</evidence>
<proteinExistence type="predicted"/>
<dbReference type="Proteomes" id="UP000630353">
    <property type="component" value="Unassembled WGS sequence"/>
</dbReference>
<comment type="caution">
    <text evidence="1">The sequence shown here is derived from an EMBL/GenBank/DDBJ whole genome shotgun (WGS) entry which is preliminary data.</text>
</comment>
<dbReference type="InterPro" id="IPR009922">
    <property type="entry name" value="DUF1457"/>
</dbReference>
<dbReference type="RefSeq" id="WP_189995200.1">
    <property type="nucleotide sequence ID" value="NZ_BMZS01000015.1"/>
</dbReference>
<name>A0A918XXF7_9PROT</name>
<evidence type="ECO:0008006" key="3">
    <source>
        <dbReference type="Google" id="ProtNLM"/>
    </source>
</evidence>
<dbReference type="EMBL" id="BMZS01000015">
    <property type="protein sequence ID" value="GHD62634.1"/>
    <property type="molecule type" value="Genomic_DNA"/>
</dbReference>
<dbReference type="Pfam" id="PF07310">
    <property type="entry name" value="PAS_5"/>
    <property type="match status" value="1"/>
</dbReference>
<dbReference type="AlphaFoldDB" id="A0A918XXF7"/>
<evidence type="ECO:0000313" key="1">
    <source>
        <dbReference type="EMBL" id="GHD62634.1"/>
    </source>
</evidence>
<sequence length="159" mass="18356">MNNSFQQEPWVRILPARDFDNPPLQALHDLWNRKRDSRPMPSRDDFDPLELKDDLGWIVLVDVEHEPVRFRYRLIGTNITHLVGRDATGAYLDELYPPSAERVATSSFREILQSKTPNRILGTMHHAEKGFLEFEAVDLPLSADGETVDMIMVRSAFRP</sequence>
<accession>A0A918XXF7</accession>
<reference evidence="1" key="1">
    <citation type="journal article" date="2014" name="Int. J. Syst. Evol. Microbiol.">
        <title>Complete genome sequence of Corynebacterium casei LMG S-19264T (=DSM 44701T), isolated from a smear-ripened cheese.</title>
        <authorList>
            <consortium name="US DOE Joint Genome Institute (JGI-PGF)"/>
            <person name="Walter F."/>
            <person name="Albersmeier A."/>
            <person name="Kalinowski J."/>
            <person name="Ruckert C."/>
        </authorList>
    </citation>
    <scope>NUCLEOTIDE SEQUENCE</scope>
    <source>
        <strain evidence="1">KCTC 42651</strain>
    </source>
</reference>